<dbReference type="InterPro" id="IPR008991">
    <property type="entry name" value="Translation_prot_SH3-like_sf"/>
</dbReference>
<dbReference type="PANTHER" id="PTHR11125">
    <property type="entry name" value="SUPPRESSOR OF TY 5"/>
    <property type="match status" value="1"/>
</dbReference>
<dbReference type="GO" id="GO:0032784">
    <property type="term" value="P:regulation of DNA-templated transcription elongation"/>
    <property type="evidence" value="ECO:0007669"/>
    <property type="project" value="InterPro"/>
</dbReference>
<evidence type="ECO:0000256" key="3">
    <source>
        <dbReference type="ARBA" id="ARBA00024691"/>
    </source>
</evidence>
<keyword evidence="9" id="KW-1185">Reference proteome</keyword>
<evidence type="ECO:0000256" key="1">
    <source>
        <dbReference type="ARBA" id="ARBA00006956"/>
    </source>
</evidence>
<feature type="domain" description="KOW" evidence="7">
    <location>
        <begin position="507"/>
        <end position="534"/>
    </location>
</feature>
<dbReference type="OrthoDB" id="3048815at2759"/>
<dbReference type="InterPro" id="IPR005824">
    <property type="entry name" value="KOW"/>
</dbReference>
<evidence type="ECO:0000313" key="9">
    <source>
        <dbReference type="Proteomes" id="UP000565441"/>
    </source>
</evidence>
<comment type="caution">
    <text evidence="8">The sequence shown here is derived from an EMBL/GenBank/DDBJ whole genome shotgun (WGS) entry which is preliminary data.</text>
</comment>
<dbReference type="GO" id="GO:0006357">
    <property type="term" value="P:regulation of transcription by RNA polymerase II"/>
    <property type="evidence" value="ECO:0007669"/>
    <property type="project" value="InterPro"/>
</dbReference>
<evidence type="ECO:0000256" key="4">
    <source>
        <dbReference type="ARBA" id="ARBA00029865"/>
    </source>
</evidence>
<comment type="similarity">
    <text evidence="1">Belongs to the SPT5 family.</text>
</comment>
<reference evidence="8 9" key="1">
    <citation type="journal article" date="2020" name="ISME J.">
        <title>Uncovering the hidden diversity of litter-decomposition mechanisms in mushroom-forming fungi.</title>
        <authorList>
            <person name="Floudas D."/>
            <person name="Bentzer J."/>
            <person name="Ahren D."/>
            <person name="Johansson T."/>
            <person name="Persson P."/>
            <person name="Tunlid A."/>
        </authorList>
    </citation>
    <scope>NUCLEOTIDE SEQUENCE [LARGE SCALE GENOMIC DNA]</scope>
    <source>
        <strain evidence="8 9">CBS 661.87</strain>
    </source>
</reference>
<feature type="region of interest" description="Disordered" evidence="6">
    <location>
        <begin position="1"/>
        <end position="20"/>
    </location>
</feature>
<dbReference type="GO" id="GO:0006368">
    <property type="term" value="P:transcription elongation by RNA polymerase II"/>
    <property type="evidence" value="ECO:0007669"/>
    <property type="project" value="TreeGrafter"/>
</dbReference>
<dbReference type="EMBL" id="JAACJP010000007">
    <property type="protein sequence ID" value="KAF5383034.1"/>
    <property type="molecule type" value="Genomic_DNA"/>
</dbReference>
<dbReference type="InterPro" id="IPR014722">
    <property type="entry name" value="Rib_uL2_dom2"/>
</dbReference>
<evidence type="ECO:0000259" key="7">
    <source>
        <dbReference type="SMART" id="SM00739"/>
    </source>
</evidence>
<dbReference type="PANTHER" id="PTHR11125:SF7">
    <property type="entry name" value="TRANSCRIPTION ELONGATION FACTOR SPT5"/>
    <property type="match status" value="1"/>
</dbReference>
<dbReference type="Pfam" id="PF03439">
    <property type="entry name" value="Spt5-NGN"/>
    <property type="match status" value="1"/>
</dbReference>
<dbReference type="InterPro" id="IPR005100">
    <property type="entry name" value="NGN-domain"/>
</dbReference>
<evidence type="ECO:0000256" key="2">
    <source>
        <dbReference type="ARBA" id="ARBA00023163"/>
    </source>
</evidence>
<sequence length="893" mass="99118">MMTSTVADDDEQRGAGRQWAAKSTGIHANLLLVALPARRPPCPSPSLPVALPARRPPCPSPSLLIALPAHRPVPAHCAPCPSRSLLVSMSMLLVALPARRPLSLPVALPARVHVHVARRPPCSFPSLLVALPQSLFKAPPCPSPAHYCLLCPPLPSVSFNMTIPANVQTPASQRNNLKRPRLERNSAHQFLDIEATVDGGNETDDDEDDKFIDEGESAAADRSTSHRRLFREYQRIVETSDDWDELVLRARERAQHDRIPVPSQPTDDERPFAENARLWRVAVKPGCEETIVPILMEKVFRSAGQYLSVASIVGRASRPGWIVVEATQLSDVRELCQNVSNIFPQRVHFVEPSDAPAWLQETPAFTPRSQSWIRLTKYPYKGDLAYVQHFGEMWPGQARILVVPRLKLQPPSSVSAGKRKRTGRPPQALFDANFVRSIYGDGSVETRNQVFVFKGQVYQDGYLQTDTDLFYPQEATPTPAEFDRFQHAQEIPKGFLEHSLEVAAAKRLRIGDHVKVTTGQAQGSLGTIESISGNEASLILRNGSLRLSVALDALRKDLSIGDEIIVRDGPKAGTVGWVIAVSGEGLVIYDREHAQEIVVAAHCVDFFEADFVRASGSTTVAQKVKFKRDPHLHLYGKHVRVIRGSRWKDYVGIVKSGLDDEHVLVEFQATMRKERIPVSQLSLRDAELWPLQGPTLPVVPLPSSSRQPLNALSRAVPSTPFPTPSTVELSPAWNPSSRTPNPFTAFSCNPWIENPLLAGKRIKMIVKDTRPIIGKPGWENGNFEGRLGIWAGVEGGLVKLTTIQSTLLVPDNPRCHIRWDDRHDDRDRRCSRSPEHRRRDDRTSTPLPPLTEDVIMSSKDIVAPRQECPAPFQYHNARRAVLVAVPLLNAKGE</sequence>
<comment type="function">
    <text evidence="3">The SPT4-SPT5 complex mediates both activation and inhibition of transcription elongation, and plays a role in pre-mRNA processing. This complex seems to be important for the stability of the RNA polymerase II elongation machinery on the chromatin template but not for the inherent ability of this machinery to translocate down the gene.</text>
</comment>
<dbReference type="GO" id="GO:0003729">
    <property type="term" value="F:mRNA binding"/>
    <property type="evidence" value="ECO:0007669"/>
    <property type="project" value="TreeGrafter"/>
</dbReference>
<dbReference type="Proteomes" id="UP000565441">
    <property type="component" value="Unassembled WGS sequence"/>
</dbReference>
<name>A0A8H5M712_9AGAR</name>
<gene>
    <name evidence="8" type="ORF">D9615_004927</name>
</gene>
<dbReference type="SMART" id="SM00739">
    <property type="entry name" value="KOW"/>
    <property type="match status" value="2"/>
</dbReference>
<evidence type="ECO:0000256" key="6">
    <source>
        <dbReference type="SAM" id="MobiDB-lite"/>
    </source>
</evidence>
<keyword evidence="2" id="KW-0804">Transcription</keyword>
<proteinExistence type="inferred from homology"/>
<protein>
    <recommendedName>
        <fullName evidence="4">Chromatin elongation factor SPT5</fullName>
    </recommendedName>
    <alternativeName>
        <fullName evidence="5">Chromatin elongation factor spt5</fullName>
    </alternativeName>
</protein>
<dbReference type="InterPro" id="IPR039659">
    <property type="entry name" value="SPT5"/>
</dbReference>
<accession>A0A8H5M712</accession>
<dbReference type="Gene3D" id="3.30.70.940">
    <property type="entry name" value="NusG, N-terminal domain"/>
    <property type="match status" value="1"/>
</dbReference>
<organism evidence="8 9">
    <name type="scientific">Tricholomella constricta</name>
    <dbReference type="NCBI Taxonomy" id="117010"/>
    <lineage>
        <taxon>Eukaryota</taxon>
        <taxon>Fungi</taxon>
        <taxon>Dikarya</taxon>
        <taxon>Basidiomycota</taxon>
        <taxon>Agaricomycotina</taxon>
        <taxon>Agaricomycetes</taxon>
        <taxon>Agaricomycetidae</taxon>
        <taxon>Agaricales</taxon>
        <taxon>Tricholomatineae</taxon>
        <taxon>Lyophyllaceae</taxon>
        <taxon>Tricholomella</taxon>
    </lineage>
</organism>
<feature type="region of interest" description="Disordered" evidence="6">
    <location>
        <begin position="824"/>
        <end position="851"/>
    </location>
</feature>
<dbReference type="GO" id="GO:0032044">
    <property type="term" value="C:DSIF complex"/>
    <property type="evidence" value="ECO:0007669"/>
    <property type="project" value="TreeGrafter"/>
</dbReference>
<dbReference type="InterPro" id="IPR036735">
    <property type="entry name" value="NGN_dom_sf"/>
</dbReference>
<dbReference type="SUPFAM" id="SSF50104">
    <property type="entry name" value="Translation proteins SH3-like domain"/>
    <property type="match status" value="1"/>
</dbReference>
<feature type="domain" description="KOW" evidence="7">
    <location>
        <begin position="557"/>
        <end position="584"/>
    </location>
</feature>
<dbReference type="Gene3D" id="2.30.30.30">
    <property type="match status" value="2"/>
</dbReference>
<evidence type="ECO:0000256" key="5">
    <source>
        <dbReference type="ARBA" id="ARBA00031006"/>
    </source>
</evidence>
<feature type="compositionally biased region" description="Basic and acidic residues" evidence="6">
    <location>
        <begin position="824"/>
        <end position="843"/>
    </location>
</feature>
<dbReference type="AlphaFoldDB" id="A0A8H5M712"/>
<evidence type="ECO:0000313" key="8">
    <source>
        <dbReference type="EMBL" id="KAF5383034.1"/>
    </source>
</evidence>